<dbReference type="AlphaFoldDB" id="A0AAD4K8R4"/>
<dbReference type="SMART" id="SM00595">
    <property type="entry name" value="MADF"/>
    <property type="match status" value="1"/>
</dbReference>
<dbReference type="PANTHER" id="PTHR21505">
    <property type="entry name" value="MADF DOMAIN-CONTAINING PROTEIN-RELATED"/>
    <property type="match status" value="1"/>
</dbReference>
<dbReference type="EMBL" id="JAJJHW010000095">
    <property type="protein sequence ID" value="KAH8386461.1"/>
    <property type="molecule type" value="Genomic_DNA"/>
</dbReference>
<feature type="compositionally biased region" description="Low complexity" evidence="1">
    <location>
        <begin position="139"/>
        <end position="153"/>
    </location>
</feature>
<evidence type="ECO:0000313" key="3">
    <source>
        <dbReference type="EMBL" id="KAH8386461.1"/>
    </source>
</evidence>
<protein>
    <recommendedName>
        <fullName evidence="2">MADF domain-containing protein</fullName>
    </recommendedName>
</protein>
<sequence length="314" mass="35887">MARLNDTKIPITDFLDAYRRQPCLYNSVLDTYKNRVAREQAYEAIIKTLQIPQLTVLDIKLKIKSVRTVYTKELRILLREKQMGRSYEPKLFWFKRADAFLRSVSLSHCSKRVKDSNETIIIKKEAFNVKAALIEDELQQQQQQQEHQQQQEQQQEEDEEGSENEACMSPKHLSTATNTTNVQPNVGSQTLDDSSMCILEEQQQQPHPPQHPQQHQPILRKLRYMPYTPIQPSPTQPADLSCSSSSASICFANSNTTTDDDLIIFGQSIASQLRSIPDPYSRSVAKLRIQQVLFEAETGQSSESVNPQLPSFCS</sequence>
<keyword evidence="4" id="KW-1185">Reference proteome</keyword>
<dbReference type="Proteomes" id="UP001200034">
    <property type="component" value="Unassembled WGS sequence"/>
</dbReference>
<reference evidence="3" key="1">
    <citation type="journal article" date="2021" name="Mol. Ecol. Resour.">
        <title>Phylogenomic analyses of the genus Drosophila reveals genomic signals of climate adaptation.</title>
        <authorList>
            <person name="Li F."/>
            <person name="Rane R.V."/>
            <person name="Luria V."/>
            <person name="Xiong Z."/>
            <person name="Chen J."/>
            <person name="Li Z."/>
            <person name="Catullo R.A."/>
            <person name="Griffin P.C."/>
            <person name="Schiffer M."/>
            <person name="Pearce S."/>
            <person name="Lee S.F."/>
            <person name="McElroy K."/>
            <person name="Stocker A."/>
            <person name="Shirriffs J."/>
            <person name="Cockerell F."/>
            <person name="Coppin C."/>
            <person name="Sgro C.M."/>
            <person name="Karger A."/>
            <person name="Cain J.W."/>
            <person name="Weber J.A."/>
            <person name="Santpere G."/>
            <person name="Kirschner M.W."/>
            <person name="Hoffmann A.A."/>
            <person name="Oakeshott J.G."/>
            <person name="Zhang G."/>
        </authorList>
    </citation>
    <scope>NUCLEOTIDE SEQUENCE</scope>
    <source>
        <strain evidence="3">BGI-SZ-2011g</strain>
    </source>
</reference>
<evidence type="ECO:0000256" key="1">
    <source>
        <dbReference type="SAM" id="MobiDB-lite"/>
    </source>
</evidence>
<feature type="domain" description="MADF" evidence="2">
    <location>
        <begin position="13"/>
        <end position="106"/>
    </location>
</feature>
<evidence type="ECO:0000259" key="2">
    <source>
        <dbReference type="PROSITE" id="PS51029"/>
    </source>
</evidence>
<dbReference type="Pfam" id="PF10545">
    <property type="entry name" value="MADF_DNA_bdg"/>
    <property type="match status" value="1"/>
</dbReference>
<accession>A0AAD4K8R4</accession>
<name>A0AAD4K8R4_9MUSC</name>
<gene>
    <name evidence="3" type="ORF">KR093_000677</name>
</gene>
<dbReference type="InterPro" id="IPR006578">
    <property type="entry name" value="MADF-dom"/>
</dbReference>
<feature type="region of interest" description="Disordered" evidence="1">
    <location>
        <begin position="138"/>
        <end position="167"/>
    </location>
</feature>
<organism evidence="3 4">
    <name type="scientific">Drosophila rubida</name>
    <dbReference type="NCBI Taxonomy" id="30044"/>
    <lineage>
        <taxon>Eukaryota</taxon>
        <taxon>Metazoa</taxon>
        <taxon>Ecdysozoa</taxon>
        <taxon>Arthropoda</taxon>
        <taxon>Hexapoda</taxon>
        <taxon>Insecta</taxon>
        <taxon>Pterygota</taxon>
        <taxon>Neoptera</taxon>
        <taxon>Endopterygota</taxon>
        <taxon>Diptera</taxon>
        <taxon>Brachycera</taxon>
        <taxon>Muscomorpha</taxon>
        <taxon>Ephydroidea</taxon>
        <taxon>Drosophilidae</taxon>
        <taxon>Drosophila</taxon>
    </lineage>
</organism>
<comment type="caution">
    <text evidence="3">The sequence shown here is derived from an EMBL/GenBank/DDBJ whole genome shotgun (WGS) entry which is preliminary data.</text>
</comment>
<feature type="compositionally biased region" description="Acidic residues" evidence="1">
    <location>
        <begin position="154"/>
        <end position="163"/>
    </location>
</feature>
<dbReference type="PROSITE" id="PS51029">
    <property type="entry name" value="MADF"/>
    <property type="match status" value="1"/>
</dbReference>
<proteinExistence type="predicted"/>
<evidence type="ECO:0000313" key="4">
    <source>
        <dbReference type="Proteomes" id="UP001200034"/>
    </source>
</evidence>
<dbReference type="PANTHER" id="PTHR21505:SF8">
    <property type="entry name" value="DPT-YFP REPRESSOR BY OVEREXPRESSION, ISOFORM D-RELATED"/>
    <property type="match status" value="1"/>
</dbReference>